<dbReference type="Proteomes" id="UP000287247">
    <property type="component" value="Unassembled WGS sequence"/>
</dbReference>
<reference evidence="2" key="1">
    <citation type="submission" date="2017-05" db="EMBL/GenBank/DDBJ databases">
        <title>Physiological properties and genetic analysis related to exopolysaccharide production of fresh-water unicellular cyanobacterium Aphanothece sacrum, Suizenji Nori, that has been cultured as a food source in Japan.</title>
        <authorList>
            <person name="Kanesaki Y."/>
            <person name="Yoshikawa S."/>
            <person name="Ohki K."/>
        </authorList>
    </citation>
    <scope>NUCLEOTIDE SEQUENCE [LARGE SCALE GENOMIC DNA]</scope>
    <source>
        <strain evidence="2">FPU1</strain>
    </source>
</reference>
<evidence type="ECO:0000313" key="2">
    <source>
        <dbReference type="Proteomes" id="UP000287247"/>
    </source>
</evidence>
<sequence length="1029" mass="120275">MTNSGSNLREDGNNLVKLNYSDILNKIIEVLQSDKSEELFQVSDDGKRLLMNVDEIAYQVACLPIESLFTGRTSGTKCASINFLKGLETQFSEQLHTIQDRVKFLLEEALPKQENQTLSIQEYINIIATPLTNLKVTEQKFSETINKKEISFNYPFEKQYTNLQKQRLTLPKDNLTTSPLLRLHKLTITIKKPTIFVTELKNSLQNYINNEERFNEDERETLQDILDGLFENQEQEGNHIFLLKKLMTEEALGKLKKTASIKYLEFLYKQVKHEENAIYLKDLIRRLKIIEQYINDENKPDNYYKVYYQGVEVDYQEFFNNSYAFDKLPIIPQIEGYLGEINDHEQEKQEFIYGLKLKLNGQVQTAGGMNSFDYHLSHLDLDTKENKAKLDNEIEKERLIKKVLRIVFLYCLVFNSRSNPLDDKYDRSSELNYNPIIYFEQVILPILKNANDLDKKSLFLDIIEGFKLYNVSVKIDRLKVLLIKFMKDKKIFNSQTYPLKISVSTAILENDIDNIENTISLFKPILNIKQALKYISVNDSPVNPQSLCSLAVDIKINDIQYFPTEEEQKFSMNYDLRGIKTIPILLFPQENKCNQIFQQICLTNNIIYFSYNYQRLKQNIFNKLDNNNAFCYQLTFSLLTYLSLKSLLDDYKPQLFISLLRFHLTTKDDASPEETFMRSFSYILSHLLNEKNRFSTQGINVKALKQYKIKNSLSSLYSIIPKVFKFNNYTPQLDKLAIIVVCSRECDRPYKNGYKISNMMGEVICLYRQPDNTIRLYNQGTFSSNYGSEKIHKYPDVLFDKVNELYNKGYRHFLYIAKSPYSNYVNITGTDRELFFMSPDIIQGLKRDRKDIKIYPVFFDKYYVLKLQEPKVTSLYIQDVSELTQLVKDIKDSSQKSIVFFNLFNGMTVPGGEKYYNGVISYTTFLNIYDEIEHETDIHTGLIDDGKLKNDLFNYLTLFHFSRYEAASGKINLKLDPYEQIIGEKSVGALSIFKHSNSNIDFNCLAFLTEVRRFLNINPDNEETESCQS</sequence>
<organism evidence="1 2">
    <name type="scientific">Aphanothece sacrum FPU1</name>
    <dbReference type="NCBI Taxonomy" id="1920663"/>
    <lineage>
        <taxon>Bacteria</taxon>
        <taxon>Bacillati</taxon>
        <taxon>Cyanobacteriota</taxon>
        <taxon>Cyanophyceae</taxon>
        <taxon>Oscillatoriophycideae</taxon>
        <taxon>Chroococcales</taxon>
        <taxon>Aphanothecaceae</taxon>
        <taxon>Aphanothece</taxon>
    </lineage>
</organism>
<dbReference type="AlphaFoldDB" id="A0A401IDR4"/>
<keyword evidence="2" id="KW-1185">Reference proteome</keyword>
<proteinExistence type="predicted"/>
<accession>A0A401IDR4</accession>
<comment type="caution">
    <text evidence="1">The sequence shown here is derived from an EMBL/GenBank/DDBJ whole genome shotgun (WGS) entry which is preliminary data.</text>
</comment>
<protein>
    <submittedName>
        <fullName evidence="1">Uncharacterized protein</fullName>
    </submittedName>
</protein>
<name>A0A401IDR4_APHSA</name>
<dbReference type="RefSeq" id="WP_227875705.1">
    <property type="nucleotide sequence ID" value="NZ_BDQK01000002.1"/>
</dbReference>
<gene>
    <name evidence="1" type="ORF">AsFPU1_0787</name>
</gene>
<dbReference type="EMBL" id="BDQK01000002">
    <property type="protein sequence ID" value="GBF79392.1"/>
    <property type="molecule type" value="Genomic_DNA"/>
</dbReference>
<evidence type="ECO:0000313" key="1">
    <source>
        <dbReference type="EMBL" id="GBF79392.1"/>
    </source>
</evidence>